<reference evidence="1 2" key="1">
    <citation type="submission" date="2023-08" db="EMBL/GenBank/DDBJ databases">
        <title>Black Yeasts Isolated from many extreme environments.</title>
        <authorList>
            <person name="Coleine C."/>
            <person name="Stajich J.E."/>
            <person name="Selbmann L."/>
        </authorList>
    </citation>
    <scope>NUCLEOTIDE SEQUENCE [LARGE SCALE GENOMIC DNA]</scope>
    <source>
        <strain evidence="1 2">CCFEE 5935</strain>
    </source>
</reference>
<dbReference type="AlphaFoldDB" id="A0AAV9PDV5"/>
<accession>A0AAV9PDV5</accession>
<dbReference type="Proteomes" id="UP001337655">
    <property type="component" value="Unassembled WGS sequence"/>
</dbReference>
<name>A0AAV9PDV5_9PEZI</name>
<proteinExistence type="predicted"/>
<protein>
    <submittedName>
        <fullName evidence="1">Uncharacterized protein</fullName>
    </submittedName>
</protein>
<keyword evidence="2" id="KW-1185">Reference proteome</keyword>
<dbReference type="RefSeq" id="XP_064660687.1">
    <property type="nucleotide sequence ID" value="XM_064800736.1"/>
</dbReference>
<gene>
    <name evidence="1" type="ORF">LTR77_003479</name>
</gene>
<dbReference type="EMBL" id="JAVRRT010000005">
    <property type="protein sequence ID" value="KAK5171843.1"/>
    <property type="molecule type" value="Genomic_DNA"/>
</dbReference>
<sequence>MLYALLFELAYKSLALVVTVWVAQFLTSQYLEALVEFTRIYINVIDLLYADRQAPLRA</sequence>
<evidence type="ECO:0000313" key="1">
    <source>
        <dbReference type="EMBL" id="KAK5171843.1"/>
    </source>
</evidence>
<dbReference type="GeneID" id="89924826"/>
<organism evidence="1 2">
    <name type="scientific">Saxophila tyrrhenica</name>
    <dbReference type="NCBI Taxonomy" id="1690608"/>
    <lineage>
        <taxon>Eukaryota</taxon>
        <taxon>Fungi</taxon>
        <taxon>Dikarya</taxon>
        <taxon>Ascomycota</taxon>
        <taxon>Pezizomycotina</taxon>
        <taxon>Dothideomycetes</taxon>
        <taxon>Dothideomycetidae</taxon>
        <taxon>Mycosphaerellales</taxon>
        <taxon>Extremaceae</taxon>
        <taxon>Saxophila</taxon>
    </lineage>
</organism>
<comment type="caution">
    <text evidence="1">The sequence shown here is derived from an EMBL/GenBank/DDBJ whole genome shotgun (WGS) entry which is preliminary data.</text>
</comment>
<evidence type="ECO:0000313" key="2">
    <source>
        <dbReference type="Proteomes" id="UP001337655"/>
    </source>
</evidence>